<evidence type="ECO:0000313" key="4">
    <source>
        <dbReference type="Proteomes" id="UP001235849"/>
    </source>
</evidence>
<reference evidence="3 4" key="1">
    <citation type="submission" date="2023-01" db="EMBL/GenBank/DDBJ databases">
        <title>Novel diversity within Roseofilum (Cyanobacteria; Desertifilaceae) from marine benthic mats with descriptions of four novel species.</title>
        <authorList>
            <person name="Wang Y."/>
            <person name="Berthold D.E."/>
            <person name="Hu J."/>
            <person name="Lefler F.W."/>
            <person name="Laughinghouse H.D. IV."/>
        </authorList>
    </citation>
    <scope>NUCLEOTIDE SEQUENCE [LARGE SCALE GENOMIC DNA]</scope>
    <source>
        <strain evidence="3 4">BLCC-M114</strain>
    </source>
</reference>
<dbReference type="InterPro" id="IPR006442">
    <property type="entry name" value="Antitoxin_Phd/YefM"/>
</dbReference>
<protein>
    <recommendedName>
        <fullName evidence="2">Antitoxin</fullName>
    </recommendedName>
</protein>
<comment type="function">
    <text evidence="2">Antitoxin component of a type II toxin-antitoxin (TA) system.</text>
</comment>
<name>A0ABT7B747_9CYAN</name>
<keyword evidence="4" id="KW-1185">Reference proteome</keyword>
<proteinExistence type="inferred from homology"/>
<comment type="caution">
    <text evidence="3">The sequence shown here is derived from an EMBL/GenBank/DDBJ whole genome shotgun (WGS) entry which is preliminary data.</text>
</comment>
<dbReference type="Gene3D" id="3.40.1620.10">
    <property type="entry name" value="YefM-like domain"/>
    <property type="match status" value="1"/>
</dbReference>
<evidence type="ECO:0000313" key="3">
    <source>
        <dbReference type="EMBL" id="MDJ1174984.1"/>
    </source>
</evidence>
<dbReference type="RefSeq" id="WP_283767300.1">
    <property type="nucleotide sequence ID" value="NZ_JAQOSO010000074.1"/>
</dbReference>
<sequence>MVFCYSVNHTQLRAIAMFNLSRTRSLNQVQEAVPALLDELKTDKTPIVITLDGKAAAVLQDVESYQNLLDRLELLEMIVGIRKSLEEFEQGKGISIDQAWEQFQQKHDLPS</sequence>
<dbReference type="Pfam" id="PF02604">
    <property type="entry name" value="PhdYeFM_antitox"/>
    <property type="match status" value="1"/>
</dbReference>
<evidence type="ECO:0000256" key="1">
    <source>
        <dbReference type="ARBA" id="ARBA00009981"/>
    </source>
</evidence>
<accession>A0ABT7B747</accession>
<dbReference type="EMBL" id="JAQOSO010000074">
    <property type="protein sequence ID" value="MDJ1174984.1"/>
    <property type="molecule type" value="Genomic_DNA"/>
</dbReference>
<dbReference type="SUPFAM" id="SSF143120">
    <property type="entry name" value="YefM-like"/>
    <property type="match status" value="1"/>
</dbReference>
<organism evidence="3 4">
    <name type="scientific">Roseofilum capinflatum BLCC-M114</name>
    <dbReference type="NCBI Taxonomy" id="3022440"/>
    <lineage>
        <taxon>Bacteria</taxon>
        <taxon>Bacillati</taxon>
        <taxon>Cyanobacteriota</taxon>
        <taxon>Cyanophyceae</taxon>
        <taxon>Desertifilales</taxon>
        <taxon>Desertifilaceae</taxon>
        <taxon>Roseofilum</taxon>
        <taxon>Roseofilum capinflatum</taxon>
    </lineage>
</organism>
<gene>
    <name evidence="3" type="ORF">PMG25_12850</name>
</gene>
<dbReference type="InterPro" id="IPR036165">
    <property type="entry name" value="YefM-like_sf"/>
</dbReference>
<evidence type="ECO:0000256" key="2">
    <source>
        <dbReference type="RuleBase" id="RU362080"/>
    </source>
</evidence>
<dbReference type="Proteomes" id="UP001235849">
    <property type="component" value="Unassembled WGS sequence"/>
</dbReference>
<comment type="similarity">
    <text evidence="1 2">Belongs to the phD/YefM antitoxin family.</text>
</comment>